<organism evidence="2 3">
    <name type="scientific">Pleurostoma richardsiae</name>
    <dbReference type="NCBI Taxonomy" id="41990"/>
    <lineage>
        <taxon>Eukaryota</taxon>
        <taxon>Fungi</taxon>
        <taxon>Dikarya</taxon>
        <taxon>Ascomycota</taxon>
        <taxon>Pezizomycotina</taxon>
        <taxon>Sordariomycetes</taxon>
        <taxon>Sordariomycetidae</taxon>
        <taxon>Calosphaeriales</taxon>
        <taxon>Pleurostomataceae</taxon>
        <taxon>Pleurostoma</taxon>
    </lineage>
</organism>
<sequence length="164" mass="18725">MRDLRDDWTGTTSTAERKRRQNRLNQRAYRKRQQTLQKHISAPTIYALDGLCQDEHISPFNEQGPRLGGAASLPSCPTSLQPTALQRTVRHHPWIDLFPIPQMRDNMLNGIVAGILDEDELCADLLNVEDNREDEKPSLIVWGSPWDPQGWEASVAFLQRREAA</sequence>
<dbReference type="AlphaFoldDB" id="A0AA38S035"/>
<dbReference type="PANTHER" id="PTHR38116">
    <property type="entry name" value="CHROMOSOME 7, WHOLE GENOME SHOTGUN SEQUENCE"/>
    <property type="match status" value="1"/>
</dbReference>
<comment type="caution">
    <text evidence="2">The sequence shown here is derived from an EMBL/GenBank/DDBJ whole genome shotgun (WGS) entry which is preliminary data.</text>
</comment>
<dbReference type="Pfam" id="PF11905">
    <property type="entry name" value="DUF3425"/>
    <property type="match status" value="1"/>
</dbReference>
<keyword evidence="3" id="KW-1185">Reference proteome</keyword>
<name>A0AA38S035_9PEZI</name>
<dbReference type="CDD" id="cd14688">
    <property type="entry name" value="bZIP_YAP"/>
    <property type="match status" value="1"/>
</dbReference>
<evidence type="ECO:0000313" key="2">
    <source>
        <dbReference type="EMBL" id="KAJ9156322.1"/>
    </source>
</evidence>
<evidence type="ECO:0000256" key="1">
    <source>
        <dbReference type="SAM" id="MobiDB-lite"/>
    </source>
</evidence>
<dbReference type="InterPro" id="IPR021833">
    <property type="entry name" value="DUF3425"/>
</dbReference>
<evidence type="ECO:0008006" key="4">
    <source>
        <dbReference type="Google" id="ProtNLM"/>
    </source>
</evidence>
<dbReference type="Proteomes" id="UP001174694">
    <property type="component" value="Unassembled WGS sequence"/>
</dbReference>
<feature type="region of interest" description="Disordered" evidence="1">
    <location>
        <begin position="1"/>
        <end position="24"/>
    </location>
</feature>
<evidence type="ECO:0000313" key="3">
    <source>
        <dbReference type="Proteomes" id="UP001174694"/>
    </source>
</evidence>
<proteinExistence type="predicted"/>
<reference evidence="2" key="1">
    <citation type="submission" date="2022-07" db="EMBL/GenBank/DDBJ databases">
        <title>Fungi with potential for degradation of polypropylene.</title>
        <authorList>
            <person name="Gostincar C."/>
        </authorList>
    </citation>
    <scope>NUCLEOTIDE SEQUENCE</scope>
    <source>
        <strain evidence="2">EXF-13308</strain>
    </source>
</reference>
<dbReference type="EMBL" id="JANBVO010000002">
    <property type="protein sequence ID" value="KAJ9156322.1"/>
    <property type="molecule type" value="Genomic_DNA"/>
</dbReference>
<accession>A0AA38S035</accession>
<gene>
    <name evidence="2" type="ORF">NKR23_g985</name>
</gene>
<dbReference type="PANTHER" id="PTHR38116:SF1">
    <property type="entry name" value="BZIP DOMAIN-CONTAINING PROTEIN"/>
    <property type="match status" value="1"/>
</dbReference>
<protein>
    <recommendedName>
        <fullName evidence="4">BZIP domain-containing protein</fullName>
    </recommendedName>
</protein>